<feature type="region of interest" description="Disordered" evidence="5">
    <location>
        <begin position="429"/>
        <end position="507"/>
    </location>
</feature>
<dbReference type="GO" id="GO:0015095">
    <property type="term" value="F:magnesium ion transmembrane transporter activity"/>
    <property type="evidence" value="ECO:0007669"/>
    <property type="project" value="InterPro"/>
</dbReference>
<proteinExistence type="predicted"/>
<dbReference type="Pfam" id="PF05653">
    <property type="entry name" value="Mg_trans_NIPA"/>
    <property type="match status" value="1"/>
</dbReference>
<dbReference type="RefSeq" id="XP_007922076.1">
    <property type="nucleotide sequence ID" value="XM_007923885.1"/>
</dbReference>
<keyword evidence="4 6" id="KW-0472">Membrane</keyword>
<evidence type="ECO:0000256" key="2">
    <source>
        <dbReference type="ARBA" id="ARBA00022692"/>
    </source>
</evidence>
<keyword evidence="3 6" id="KW-1133">Transmembrane helix</keyword>
<feature type="transmembrane region" description="Helical" evidence="6">
    <location>
        <begin position="115"/>
        <end position="133"/>
    </location>
</feature>
<evidence type="ECO:0000256" key="1">
    <source>
        <dbReference type="ARBA" id="ARBA00004141"/>
    </source>
</evidence>
<dbReference type="EMBL" id="KB446555">
    <property type="protein sequence ID" value="EME89464.1"/>
    <property type="molecule type" value="Genomic_DNA"/>
</dbReference>
<feature type="transmembrane region" description="Helical" evidence="6">
    <location>
        <begin position="86"/>
        <end position="106"/>
    </location>
</feature>
<dbReference type="PANTHER" id="PTHR12570:SF86">
    <property type="entry name" value="ADR321CP"/>
    <property type="match status" value="1"/>
</dbReference>
<dbReference type="Proteomes" id="UP000016932">
    <property type="component" value="Unassembled WGS sequence"/>
</dbReference>
<feature type="compositionally biased region" description="Basic and acidic residues" evidence="5">
    <location>
        <begin position="546"/>
        <end position="557"/>
    </location>
</feature>
<dbReference type="KEGG" id="pfj:MYCFIDRAFT_213682"/>
<reference evidence="7 8" key="1">
    <citation type="journal article" date="2012" name="PLoS Pathog.">
        <title>Diverse lifestyles and strategies of plant pathogenesis encoded in the genomes of eighteen Dothideomycetes fungi.</title>
        <authorList>
            <person name="Ohm R.A."/>
            <person name="Feau N."/>
            <person name="Henrissat B."/>
            <person name="Schoch C.L."/>
            <person name="Horwitz B.A."/>
            <person name="Barry K.W."/>
            <person name="Condon B.J."/>
            <person name="Copeland A.C."/>
            <person name="Dhillon B."/>
            <person name="Glaser F."/>
            <person name="Hesse C.N."/>
            <person name="Kosti I."/>
            <person name="LaButti K."/>
            <person name="Lindquist E.A."/>
            <person name="Lucas S."/>
            <person name="Salamov A.A."/>
            <person name="Bradshaw R.E."/>
            <person name="Ciuffetti L."/>
            <person name="Hamelin R.C."/>
            <person name="Kema G.H.J."/>
            <person name="Lawrence C."/>
            <person name="Scott J.A."/>
            <person name="Spatafora J.W."/>
            <person name="Turgeon B.G."/>
            <person name="de Wit P.J.G.M."/>
            <person name="Zhong S."/>
            <person name="Goodwin S.B."/>
            <person name="Grigoriev I.V."/>
        </authorList>
    </citation>
    <scope>NUCLEOTIDE SEQUENCE [LARGE SCALE GENOMIC DNA]</scope>
    <source>
        <strain evidence="7 8">CIRAD86</strain>
    </source>
</reference>
<dbReference type="VEuPathDB" id="FungiDB:MYCFIDRAFT_213682"/>
<sequence>MGGGAFNLDPGGAVALGVIVGLVSTCVQSVGLTLQRKSHMLEDEKIDDLDRRPPYKRRRWQIGMLLFLVANIVGSTIQIVALPLPLLSTLQASGLVFNSILASLLLKEPWTWRTACGTILVAAGAVLISYFSAVPEPSHSLQQLLVLLGKTNFLVWFILSLLFVLGVIVMTFCLRYFVPAHRKDTPRILLINGMAFGLISGILSAHALLLAKSAVELVVRSLTDRNNQFKTFEPWLLLLAFLILSLSQLYYLHLGLKLISTSILYPFVFCIYNIVAILDGLIYFQQLDRLPPLSAGLIALGTFLLLDGVLALSLRLHDDEDEDDHPHHLQTEIPQTLLAPGSGFVADPDTESSESASIRTDDDMETEREINEHTSLIRKSLDRSRTTTNKVPNFVPGHMHVPIGRRRHRAATLKDVKQIWEALEDSEDHYGTFDRPSSSNTFGPGRPASAGQQRQRRRRRSSIGKPLEPSQEPGISLEPDEQRASSSRASTMPARSSRSRRRSKAGSALFSDLLKSDWWLFKRKADDDDDDDNDGGASGSASQSPARERERRNGDVV</sequence>
<organism evidence="7 8">
    <name type="scientific">Pseudocercospora fijiensis (strain CIRAD86)</name>
    <name type="common">Black leaf streak disease fungus</name>
    <name type="synonym">Mycosphaerella fijiensis</name>
    <dbReference type="NCBI Taxonomy" id="383855"/>
    <lineage>
        <taxon>Eukaryota</taxon>
        <taxon>Fungi</taxon>
        <taxon>Dikarya</taxon>
        <taxon>Ascomycota</taxon>
        <taxon>Pezizomycotina</taxon>
        <taxon>Dothideomycetes</taxon>
        <taxon>Dothideomycetidae</taxon>
        <taxon>Mycosphaerellales</taxon>
        <taxon>Mycosphaerellaceae</taxon>
        <taxon>Pseudocercospora</taxon>
    </lineage>
</organism>
<name>N1Q9B4_PSEFD</name>
<keyword evidence="2 6" id="KW-0812">Transmembrane</keyword>
<gene>
    <name evidence="7" type="ORF">MYCFIDRAFT_213682</name>
</gene>
<evidence type="ECO:0008006" key="9">
    <source>
        <dbReference type="Google" id="ProtNLM"/>
    </source>
</evidence>
<feature type="transmembrane region" description="Helical" evidence="6">
    <location>
        <begin position="235"/>
        <end position="252"/>
    </location>
</feature>
<dbReference type="OrthoDB" id="2504919at2759"/>
<dbReference type="SUPFAM" id="SSF103481">
    <property type="entry name" value="Multidrug resistance efflux transporter EmrE"/>
    <property type="match status" value="1"/>
</dbReference>
<feature type="transmembrane region" description="Helical" evidence="6">
    <location>
        <begin position="290"/>
        <end position="312"/>
    </location>
</feature>
<feature type="transmembrane region" description="Helical" evidence="6">
    <location>
        <begin position="60"/>
        <end position="80"/>
    </location>
</feature>
<evidence type="ECO:0000256" key="6">
    <source>
        <dbReference type="SAM" id="Phobius"/>
    </source>
</evidence>
<feature type="region of interest" description="Disordered" evidence="5">
    <location>
        <begin position="344"/>
        <end position="400"/>
    </location>
</feature>
<feature type="compositionally biased region" description="Low complexity" evidence="5">
    <location>
        <begin position="484"/>
        <end position="496"/>
    </location>
</feature>
<comment type="subcellular location">
    <subcellularLocation>
        <location evidence="1">Membrane</location>
        <topology evidence="1">Multi-pass membrane protein</topology>
    </subcellularLocation>
</comment>
<dbReference type="PANTHER" id="PTHR12570">
    <property type="match status" value="1"/>
</dbReference>
<dbReference type="InterPro" id="IPR008521">
    <property type="entry name" value="Mg_trans_NIPA"/>
</dbReference>
<dbReference type="AlphaFoldDB" id="N1Q9B4"/>
<feature type="region of interest" description="Disordered" evidence="5">
    <location>
        <begin position="524"/>
        <end position="557"/>
    </location>
</feature>
<accession>N1Q9B4</accession>
<dbReference type="InterPro" id="IPR037185">
    <property type="entry name" value="EmrE-like"/>
</dbReference>
<dbReference type="Gene3D" id="1.10.3730.20">
    <property type="match status" value="1"/>
</dbReference>
<dbReference type="GO" id="GO:0016020">
    <property type="term" value="C:membrane"/>
    <property type="evidence" value="ECO:0007669"/>
    <property type="project" value="UniProtKB-SubCell"/>
</dbReference>
<protein>
    <recommendedName>
        <fullName evidence="9">DUF803 domain-containing protein</fullName>
    </recommendedName>
</protein>
<dbReference type="eggNOG" id="KOG2922">
    <property type="taxonomic scope" value="Eukaryota"/>
</dbReference>
<dbReference type="GeneID" id="19337943"/>
<feature type="transmembrane region" description="Helical" evidence="6">
    <location>
        <begin position="12"/>
        <end position="34"/>
    </location>
</feature>
<feature type="transmembrane region" description="Helical" evidence="6">
    <location>
        <begin position="153"/>
        <end position="177"/>
    </location>
</feature>
<feature type="transmembrane region" description="Helical" evidence="6">
    <location>
        <begin position="189"/>
        <end position="215"/>
    </location>
</feature>
<feature type="transmembrane region" description="Helical" evidence="6">
    <location>
        <begin position="264"/>
        <end position="284"/>
    </location>
</feature>
<evidence type="ECO:0000313" key="7">
    <source>
        <dbReference type="EMBL" id="EME89464.1"/>
    </source>
</evidence>
<dbReference type="HOGENOM" id="CLU_011406_1_0_1"/>
<evidence type="ECO:0000256" key="3">
    <source>
        <dbReference type="ARBA" id="ARBA00022989"/>
    </source>
</evidence>
<evidence type="ECO:0000256" key="4">
    <source>
        <dbReference type="ARBA" id="ARBA00023136"/>
    </source>
</evidence>
<keyword evidence="8" id="KW-1185">Reference proteome</keyword>
<evidence type="ECO:0000313" key="8">
    <source>
        <dbReference type="Proteomes" id="UP000016932"/>
    </source>
</evidence>
<evidence type="ECO:0000256" key="5">
    <source>
        <dbReference type="SAM" id="MobiDB-lite"/>
    </source>
</evidence>